<name>A0ABR7EYM8_9FIRM</name>
<feature type="transmembrane region" description="Helical" evidence="8">
    <location>
        <begin position="32"/>
        <end position="59"/>
    </location>
</feature>
<dbReference type="PANTHER" id="PTHR21716">
    <property type="entry name" value="TRANSMEMBRANE PROTEIN"/>
    <property type="match status" value="1"/>
</dbReference>
<evidence type="ECO:0000256" key="8">
    <source>
        <dbReference type="SAM" id="Phobius"/>
    </source>
</evidence>
<sequence length="374" mass="41277">MKIEWKQCFKVGVSVFILFLCINYWSVVGNTIGVFFSGITPILIGCSFAYIVNIFMCSFEKRYFPNSKKAIVIKSRRPVCMTGAILMVLGVIVLLIYMIIPELVNCIETFLNALPDLATYVSKNEYVQMVVSPKSLEKLRTMKWDTYAEKIGGFLFSGVGGAVNTVAEVASSVISIVVTVALGLIFTFYFLMGKERMASQFKRITYVVFKEKMYNKIMHWLNVFDQCFHGYIVGKLIDAVVLGVMCIVIMLICHLPYAVMIGTLVGFTALIPVVGAYVGAIIGALMILTQSPMKALLFVVLIVVVQMIEGNVIYPKIMGNSLGLPGIWVLAAVTLGGSLFGIIGMLIGVPIFAGFYKLIAESIEKREKKMGVKS</sequence>
<evidence type="ECO:0000256" key="4">
    <source>
        <dbReference type="ARBA" id="ARBA00022475"/>
    </source>
</evidence>
<feature type="transmembrane region" description="Helical" evidence="8">
    <location>
        <begin position="79"/>
        <end position="100"/>
    </location>
</feature>
<dbReference type="RefSeq" id="WP_021953734.1">
    <property type="nucleotide sequence ID" value="NZ_JACOOZ010000001.1"/>
</dbReference>
<evidence type="ECO:0000256" key="5">
    <source>
        <dbReference type="ARBA" id="ARBA00022692"/>
    </source>
</evidence>
<evidence type="ECO:0000256" key="7">
    <source>
        <dbReference type="ARBA" id="ARBA00023136"/>
    </source>
</evidence>
<dbReference type="Pfam" id="PF01594">
    <property type="entry name" value="AI-2E_transport"/>
    <property type="match status" value="1"/>
</dbReference>
<dbReference type="EMBL" id="JACOOZ010000001">
    <property type="protein sequence ID" value="MBC5666436.1"/>
    <property type="molecule type" value="Genomic_DNA"/>
</dbReference>
<evidence type="ECO:0000256" key="3">
    <source>
        <dbReference type="ARBA" id="ARBA00022448"/>
    </source>
</evidence>
<comment type="caution">
    <text evidence="9">The sequence shown here is derived from an EMBL/GenBank/DDBJ whole genome shotgun (WGS) entry which is preliminary data.</text>
</comment>
<proteinExistence type="inferred from homology"/>
<evidence type="ECO:0000313" key="9">
    <source>
        <dbReference type="EMBL" id="MBC5666436.1"/>
    </source>
</evidence>
<evidence type="ECO:0000256" key="6">
    <source>
        <dbReference type="ARBA" id="ARBA00022989"/>
    </source>
</evidence>
<keyword evidence="4" id="KW-1003">Cell membrane</keyword>
<comment type="subcellular location">
    <subcellularLocation>
        <location evidence="1">Cell membrane</location>
        <topology evidence="1">Multi-pass membrane protein</topology>
    </subcellularLocation>
</comment>
<accession>A0ABR7EYM8</accession>
<feature type="transmembrane region" description="Helical" evidence="8">
    <location>
        <begin position="295"/>
        <end position="314"/>
    </location>
</feature>
<organism evidence="9 10">
    <name type="scientific">Eubacterium segne</name>
    <dbReference type="NCBI Taxonomy" id="2763045"/>
    <lineage>
        <taxon>Bacteria</taxon>
        <taxon>Bacillati</taxon>
        <taxon>Bacillota</taxon>
        <taxon>Clostridia</taxon>
        <taxon>Eubacteriales</taxon>
        <taxon>Eubacteriaceae</taxon>
        <taxon>Eubacterium</taxon>
    </lineage>
</organism>
<evidence type="ECO:0000256" key="1">
    <source>
        <dbReference type="ARBA" id="ARBA00004651"/>
    </source>
</evidence>
<reference evidence="9 10" key="1">
    <citation type="submission" date="2020-08" db="EMBL/GenBank/DDBJ databases">
        <title>Genome public.</title>
        <authorList>
            <person name="Liu C."/>
            <person name="Sun Q."/>
        </authorList>
    </citation>
    <scope>NUCLEOTIDE SEQUENCE [LARGE SCALE GENOMIC DNA]</scope>
    <source>
        <strain evidence="9 10">BX4</strain>
    </source>
</reference>
<comment type="similarity">
    <text evidence="2">Belongs to the autoinducer-2 exporter (AI-2E) (TC 2.A.86) family.</text>
</comment>
<keyword evidence="10" id="KW-1185">Reference proteome</keyword>
<keyword evidence="3" id="KW-0813">Transport</keyword>
<dbReference type="InterPro" id="IPR002549">
    <property type="entry name" value="AI-2E-like"/>
</dbReference>
<feature type="transmembrane region" description="Helical" evidence="8">
    <location>
        <begin position="326"/>
        <end position="359"/>
    </location>
</feature>
<dbReference type="PANTHER" id="PTHR21716:SF53">
    <property type="entry name" value="PERMEASE PERM-RELATED"/>
    <property type="match status" value="1"/>
</dbReference>
<gene>
    <name evidence="9" type="ORF">H8S00_00275</name>
</gene>
<feature type="transmembrane region" description="Helical" evidence="8">
    <location>
        <begin position="169"/>
        <end position="192"/>
    </location>
</feature>
<keyword evidence="5 8" id="KW-0812">Transmembrane</keyword>
<keyword evidence="7 8" id="KW-0472">Membrane</keyword>
<evidence type="ECO:0000313" key="10">
    <source>
        <dbReference type="Proteomes" id="UP000597877"/>
    </source>
</evidence>
<keyword evidence="6 8" id="KW-1133">Transmembrane helix</keyword>
<feature type="transmembrane region" description="Helical" evidence="8">
    <location>
        <begin position="7"/>
        <end position="26"/>
    </location>
</feature>
<feature type="transmembrane region" description="Helical" evidence="8">
    <location>
        <begin position="264"/>
        <end position="288"/>
    </location>
</feature>
<dbReference type="Proteomes" id="UP000597877">
    <property type="component" value="Unassembled WGS sequence"/>
</dbReference>
<protein>
    <submittedName>
        <fullName evidence="9">AI-2E family transporter</fullName>
    </submittedName>
</protein>
<evidence type="ECO:0000256" key="2">
    <source>
        <dbReference type="ARBA" id="ARBA00009773"/>
    </source>
</evidence>
<feature type="transmembrane region" description="Helical" evidence="8">
    <location>
        <begin position="236"/>
        <end position="258"/>
    </location>
</feature>